<dbReference type="Proteomes" id="UP000249300">
    <property type="component" value="Chromosome 1"/>
</dbReference>
<gene>
    <name evidence="1" type="ORF">HQ38_01555</name>
    <name evidence="2" type="ORF">NCTC12858_01444</name>
</gene>
<accession>A0A0A2FFC1</accession>
<evidence type="ECO:0000313" key="2">
    <source>
        <dbReference type="EMBL" id="SQH73582.1"/>
    </source>
</evidence>
<protein>
    <recommendedName>
        <fullName evidence="5">Tetratricopeptide repeat protein</fullName>
    </recommendedName>
</protein>
<dbReference type="EMBL" id="JQJC01000003">
    <property type="protein sequence ID" value="KGN96490.1"/>
    <property type="molecule type" value="Genomic_DNA"/>
</dbReference>
<sequence>MTKDSLYGCLADPTKVEHESLDELRTLAMTYPYSATCVYLYLYKAATESDVCFSVELGRFAPLLPSRAKLFHQVAPFVGGKIYEQALIVEATEETTDSFAVIEEFLSEMKAAGADLPDEITYTHSMVPDYLDRGGVVSFASSLSQKNSESSAAVFSQFTSPSVGAFYESLDEKTETMDVNEINVEDSLFTETLAKIYIKQGHYEKALRIVKSLSLKFPEKSLYFADQIRFLEKIIKNNKQE</sequence>
<evidence type="ECO:0008006" key="5">
    <source>
        <dbReference type="Google" id="ProtNLM"/>
    </source>
</evidence>
<dbReference type="KEGG" id="pcre:NCTC12858_01444"/>
<dbReference type="AlphaFoldDB" id="A0A0A2FFC1"/>
<dbReference type="RefSeq" id="WP_023937725.1">
    <property type="nucleotide sequence ID" value="NZ_FUXH01000011.1"/>
</dbReference>
<evidence type="ECO:0000313" key="1">
    <source>
        <dbReference type="EMBL" id="KGN96490.1"/>
    </source>
</evidence>
<evidence type="ECO:0000313" key="3">
    <source>
        <dbReference type="Proteomes" id="UP000030136"/>
    </source>
</evidence>
<dbReference type="OrthoDB" id="594666at2"/>
<evidence type="ECO:0000313" key="4">
    <source>
        <dbReference type="Proteomes" id="UP000249300"/>
    </source>
</evidence>
<reference evidence="2 4" key="2">
    <citation type="submission" date="2018-06" db="EMBL/GenBank/DDBJ databases">
        <authorList>
            <consortium name="Pathogen Informatics"/>
            <person name="Doyle S."/>
        </authorList>
    </citation>
    <scope>NUCLEOTIDE SEQUENCE [LARGE SCALE GENOMIC DNA]</scope>
    <source>
        <strain evidence="2 4">NCTC12858</strain>
    </source>
</reference>
<dbReference type="EMBL" id="LS483447">
    <property type="protein sequence ID" value="SQH73582.1"/>
    <property type="molecule type" value="Genomic_DNA"/>
</dbReference>
<reference evidence="1 3" key="1">
    <citation type="submission" date="2014-08" db="EMBL/GenBank/DDBJ databases">
        <title>Porphyromonas crevioricanis strain:COT-253_OH1447 Genome sequencing.</title>
        <authorList>
            <person name="Wallis C."/>
            <person name="Deusch O."/>
            <person name="O'Flynn C."/>
            <person name="Davis I."/>
            <person name="Jospin G."/>
            <person name="Darling A.E."/>
            <person name="Coil D.A."/>
            <person name="Alexiev A."/>
            <person name="Horsfall A."/>
            <person name="Kirkwood N."/>
            <person name="Harris S."/>
            <person name="Eisen J.A."/>
        </authorList>
    </citation>
    <scope>NUCLEOTIDE SEQUENCE [LARGE SCALE GENOMIC DNA]</scope>
    <source>
        <strain evidence="3">COT-253 OH1447</strain>
        <strain evidence="1">COT-253_OH1447</strain>
    </source>
</reference>
<proteinExistence type="predicted"/>
<dbReference type="Proteomes" id="UP000030136">
    <property type="component" value="Unassembled WGS sequence"/>
</dbReference>
<dbReference type="STRING" id="393921.HQ45_08915"/>
<organism evidence="1 3">
    <name type="scientific">Porphyromonas crevioricanis</name>
    <dbReference type="NCBI Taxonomy" id="393921"/>
    <lineage>
        <taxon>Bacteria</taxon>
        <taxon>Pseudomonadati</taxon>
        <taxon>Bacteroidota</taxon>
        <taxon>Bacteroidia</taxon>
        <taxon>Bacteroidales</taxon>
        <taxon>Porphyromonadaceae</taxon>
        <taxon>Porphyromonas</taxon>
    </lineage>
</organism>
<name>A0A0A2FFC1_9PORP</name>
<keyword evidence="4" id="KW-1185">Reference proteome</keyword>